<gene>
    <name evidence="2" type="ORF">GOODEAATRI_000848</name>
</gene>
<comment type="caution">
    <text evidence="2">The sequence shown here is derived from an EMBL/GenBank/DDBJ whole genome shotgun (WGS) entry which is preliminary data.</text>
</comment>
<dbReference type="Proteomes" id="UP001476798">
    <property type="component" value="Unassembled WGS sequence"/>
</dbReference>
<protein>
    <submittedName>
        <fullName evidence="2">Uncharacterized protein</fullName>
    </submittedName>
</protein>
<accession>A0ABV0MN96</accession>
<evidence type="ECO:0000256" key="1">
    <source>
        <dbReference type="SAM" id="MobiDB-lite"/>
    </source>
</evidence>
<sequence>NYPRPSNYIGSTGSSYSGPSLSNSLGMNATSPMHGQGPGGRSHGPGSQNRTYPIMGPTSPSMPQPAGPGMGPPSNRKPQEGAAANSMHNR</sequence>
<proteinExistence type="predicted"/>
<keyword evidence="3" id="KW-1185">Reference proteome</keyword>
<feature type="region of interest" description="Disordered" evidence="1">
    <location>
        <begin position="1"/>
        <end position="90"/>
    </location>
</feature>
<feature type="compositionally biased region" description="Low complexity" evidence="1">
    <location>
        <begin position="1"/>
        <end position="26"/>
    </location>
</feature>
<reference evidence="2 3" key="1">
    <citation type="submission" date="2021-06" db="EMBL/GenBank/DDBJ databases">
        <authorList>
            <person name="Palmer J.M."/>
        </authorList>
    </citation>
    <scope>NUCLEOTIDE SEQUENCE [LARGE SCALE GENOMIC DNA]</scope>
    <source>
        <strain evidence="2 3">GA_2019</strain>
        <tissue evidence="2">Muscle</tissue>
    </source>
</reference>
<name>A0ABV0MN96_9TELE</name>
<feature type="non-terminal residue" evidence="2">
    <location>
        <position position="1"/>
    </location>
</feature>
<evidence type="ECO:0000313" key="2">
    <source>
        <dbReference type="EMBL" id="MEQ2160591.1"/>
    </source>
</evidence>
<dbReference type="EMBL" id="JAHRIO010010021">
    <property type="protein sequence ID" value="MEQ2160591.1"/>
    <property type="molecule type" value="Genomic_DNA"/>
</dbReference>
<organism evidence="2 3">
    <name type="scientific">Goodea atripinnis</name>
    <dbReference type="NCBI Taxonomy" id="208336"/>
    <lineage>
        <taxon>Eukaryota</taxon>
        <taxon>Metazoa</taxon>
        <taxon>Chordata</taxon>
        <taxon>Craniata</taxon>
        <taxon>Vertebrata</taxon>
        <taxon>Euteleostomi</taxon>
        <taxon>Actinopterygii</taxon>
        <taxon>Neopterygii</taxon>
        <taxon>Teleostei</taxon>
        <taxon>Neoteleostei</taxon>
        <taxon>Acanthomorphata</taxon>
        <taxon>Ovalentaria</taxon>
        <taxon>Atherinomorphae</taxon>
        <taxon>Cyprinodontiformes</taxon>
        <taxon>Goodeidae</taxon>
        <taxon>Goodea</taxon>
    </lineage>
</organism>
<evidence type="ECO:0000313" key="3">
    <source>
        <dbReference type="Proteomes" id="UP001476798"/>
    </source>
</evidence>